<protein>
    <submittedName>
        <fullName evidence="2">Uncharacterized protein</fullName>
    </submittedName>
</protein>
<reference evidence="2" key="1">
    <citation type="submission" date="2022-07" db="EMBL/GenBank/DDBJ databases">
        <title>Genome Sequence of Xylaria arbuscula.</title>
        <authorList>
            <person name="Buettner E."/>
        </authorList>
    </citation>
    <scope>NUCLEOTIDE SEQUENCE</scope>
    <source>
        <strain evidence="2">VT107</strain>
    </source>
</reference>
<feature type="region of interest" description="Disordered" evidence="1">
    <location>
        <begin position="1"/>
        <end position="123"/>
    </location>
</feature>
<accession>A0A9W8TIP4</accession>
<proteinExistence type="predicted"/>
<dbReference type="Proteomes" id="UP001148614">
    <property type="component" value="Unassembled WGS sequence"/>
</dbReference>
<organism evidence="2 3">
    <name type="scientific">Xylaria arbuscula</name>
    <dbReference type="NCBI Taxonomy" id="114810"/>
    <lineage>
        <taxon>Eukaryota</taxon>
        <taxon>Fungi</taxon>
        <taxon>Dikarya</taxon>
        <taxon>Ascomycota</taxon>
        <taxon>Pezizomycotina</taxon>
        <taxon>Sordariomycetes</taxon>
        <taxon>Xylariomycetidae</taxon>
        <taxon>Xylariales</taxon>
        <taxon>Xylariaceae</taxon>
        <taxon>Xylaria</taxon>
    </lineage>
</organism>
<dbReference type="EMBL" id="JANPWZ010001700">
    <property type="protein sequence ID" value="KAJ3563838.1"/>
    <property type="molecule type" value="Genomic_DNA"/>
</dbReference>
<gene>
    <name evidence="2" type="ORF">NPX13_g8058</name>
</gene>
<evidence type="ECO:0000313" key="3">
    <source>
        <dbReference type="Proteomes" id="UP001148614"/>
    </source>
</evidence>
<evidence type="ECO:0000313" key="2">
    <source>
        <dbReference type="EMBL" id="KAJ3563838.1"/>
    </source>
</evidence>
<comment type="caution">
    <text evidence="2">The sequence shown here is derived from an EMBL/GenBank/DDBJ whole genome shotgun (WGS) entry which is preliminary data.</text>
</comment>
<name>A0A9W8TIP4_9PEZI</name>
<feature type="compositionally biased region" description="Acidic residues" evidence="1">
    <location>
        <begin position="19"/>
        <end position="48"/>
    </location>
</feature>
<feature type="compositionally biased region" description="Polar residues" evidence="1">
    <location>
        <begin position="9"/>
        <end position="18"/>
    </location>
</feature>
<sequence length="190" mass="21177">MDGMDIDEQMSTVESSDNNIEDLGQEGQESEEEEEDDDYEIMSYDEVESALGIQTSAIKDIKDTMSSAAGSPETDDDDDAFPSPEDESSASSFEDPGPRDSEDEETQEIKEEAEDDNGSLNREAIERDIEEAMTSIAYTEGLRALPALRSRIRTEHRLERDAERLDLKASAEAEARLWTVLRGDGDAKRK</sequence>
<feature type="compositionally biased region" description="Acidic residues" evidence="1">
    <location>
        <begin position="73"/>
        <end position="88"/>
    </location>
</feature>
<evidence type="ECO:0000256" key="1">
    <source>
        <dbReference type="SAM" id="MobiDB-lite"/>
    </source>
</evidence>
<dbReference type="AlphaFoldDB" id="A0A9W8TIP4"/>
<keyword evidence="3" id="KW-1185">Reference proteome</keyword>
<feature type="compositionally biased region" description="Acidic residues" evidence="1">
    <location>
        <begin position="101"/>
        <end position="117"/>
    </location>
</feature>